<dbReference type="EMBL" id="BAAACG010000006">
    <property type="protein sequence ID" value="GAA0736282.1"/>
    <property type="molecule type" value="Genomic_DNA"/>
</dbReference>
<evidence type="ECO:0000256" key="7">
    <source>
        <dbReference type="SAM" id="Phobius"/>
    </source>
</evidence>
<gene>
    <name evidence="9" type="primary">mubY</name>
    <name evidence="9" type="ORF">GCM10008906_11080</name>
</gene>
<feature type="transmembrane region" description="Helical" evidence="7">
    <location>
        <begin position="457"/>
        <end position="481"/>
    </location>
</feature>
<feature type="domain" description="ABC3 transporter permease C-terminal" evidence="8">
    <location>
        <begin position="660"/>
        <end position="778"/>
    </location>
</feature>
<evidence type="ECO:0000256" key="1">
    <source>
        <dbReference type="ARBA" id="ARBA00004651"/>
    </source>
</evidence>
<feature type="transmembrane region" description="Helical" evidence="7">
    <location>
        <begin position="17"/>
        <end position="38"/>
    </location>
</feature>
<keyword evidence="2" id="KW-1003">Cell membrane</keyword>
<protein>
    <submittedName>
        <fullName evidence="9">Mutanobactin A system ABC transporter permease subunit MubY</fullName>
    </submittedName>
</protein>
<evidence type="ECO:0000256" key="3">
    <source>
        <dbReference type="ARBA" id="ARBA00022692"/>
    </source>
</evidence>
<dbReference type="Pfam" id="PF02687">
    <property type="entry name" value="FtsX"/>
    <property type="match status" value="2"/>
</dbReference>
<proteinExistence type="inferred from homology"/>
<evidence type="ECO:0000256" key="2">
    <source>
        <dbReference type="ARBA" id="ARBA00022475"/>
    </source>
</evidence>
<keyword evidence="4 7" id="KW-1133">Transmembrane helix</keyword>
<feature type="domain" description="ABC3 transporter permease C-terminal" evidence="8">
    <location>
        <begin position="294"/>
        <end position="411"/>
    </location>
</feature>
<dbReference type="PANTHER" id="PTHR30572">
    <property type="entry name" value="MEMBRANE COMPONENT OF TRANSPORTER-RELATED"/>
    <property type="match status" value="1"/>
</dbReference>
<evidence type="ECO:0000313" key="10">
    <source>
        <dbReference type="Proteomes" id="UP001501510"/>
    </source>
</evidence>
<feature type="transmembrane region" description="Helical" evidence="7">
    <location>
        <begin position="743"/>
        <end position="765"/>
    </location>
</feature>
<feature type="transmembrane region" description="Helical" evidence="7">
    <location>
        <begin position="335"/>
        <end position="361"/>
    </location>
</feature>
<dbReference type="Proteomes" id="UP001501510">
    <property type="component" value="Unassembled WGS sequence"/>
</dbReference>
<dbReference type="InterPro" id="IPR003838">
    <property type="entry name" value="ABC3_permease_C"/>
</dbReference>
<evidence type="ECO:0000256" key="6">
    <source>
        <dbReference type="ARBA" id="ARBA00038076"/>
    </source>
</evidence>
<dbReference type="RefSeq" id="WP_343759662.1">
    <property type="nucleotide sequence ID" value="NZ_BAAACG010000006.1"/>
</dbReference>
<comment type="caution">
    <text evidence="9">The sequence shown here is derived from an EMBL/GenBank/DDBJ whole genome shotgun (WGS) entry which is preliminary data.</text>
</comment>
<name>A0ABP3UJM2_9CLOT</name>
<accession>A0ABP3UJM2</accession>
<keyword evidence="10" id="KW-1185">Reference proteome</keyword>
<evidence type="ECO:0000259" key="8">
    <source>
        <dbReference type="Pfam" id="PF02687"/>
    </source>
</evidence>
<reference evidence="10" key="1">
    <citation type="journal article" date="2019" name="Int. J. Syst. Evol. Microbiol.">
        <title>The Global Catalogue of Microorganisms (GCM) 10K type strain sequencing project: providing services to taxonomists for standard genome sequencing and annotation.</title>
        <authorList>
            <consortium name="The Broad Institute Genomics Platform"/>
            <consortium name="The Broad Institute Genome Sequencing Center for Infectious Disease"/>
            <person name="Wu L."/>
            <person name="Ma J."/>
        </authorList>
    </citation>
    <scope>NUCLEOTIDE SEQUENCE [LARGE SCALE GENOMIC DNA]</scope>
    <source>
        <strain evidence="10">JCM 1407</strain>
    </source>
</reference>
<evidence type="ECO:0000256" key="4">
    <source>
        <dbReference type="ARBA" id="ARBA00022989"/>
    </source>
</evidence>
<comment type="similarity">
    <text evidence="6">Belongs to the ABC-4 integral membrane protein family.</text>
</comment>
<keyword evidence="5 7" id="KW-0472">Membrane</keyword>
<dbReference type="InterPro" id="IPR050250">
    <property type="entry name" value="Macrolide_Exporter_MacB"/>
</dbReference>
<evidence type="ECO:0000256" key="5">
    <source>
        <dbReference type="ARBA" id="ARBA00023136"/>
    </source>
</evidence>
<feature type="transmembrane region" description="Helical" evidence="7">
    <location>
        <begin position="656"/>
        <end position="676"/>
    </location>
</feature>
<dbReference type="PANTHER" id="PTHR30572:SF4">
    <property type="entry name" value="ABC TRANSPORTER PERMEASE YTRF"/>
    <property type="match status" value="1"/>
</dbReference>
<feature type="transmembrane region" description="Helical" evidence="7">
    <location>
        <begin position="709"/>
        <end position="731"/>
    </location>
</feature>
<feature type="transmembrane region" description="Helical" evidence="7">
    <location>
        <begin position="384"/>
        <end position="405"/>
    </location>
</feature>
<keyword evidence="3 7" id="KW-0812">Transmembrane</keyword>
<evidence type="ECO:0000313" key="9">
    <source>
        <dbReference type="EMBL" id="GAA0736282.1"/>
    </source>
</evidence>
<feature type="transmembrane region" description="Helical" evidence="7">
    <location>
        <begin position="292"/>
        <end position="314"/>
    </location>
</feature>
<organism evidence="9 10">
    <name type="scientific">Clostridium oceanicum</name>
    <dbReference type="NCBI Taxonomy" id="1543"/>
    <lineage>
        <taxon>Bacteria</taxon>
        <taxon>Bacillati</taxon>
        <taxon>Bacillota</taxon>
        <taxon>Clostridia</taxon>
        <taxon>Eubacteriales</taxon>
        <taxon>Clostridiaceae</taxon>
        <taxon>Clostridium</taxon>
    </lineage>
</organism>
<sequence>MLFKNTLKIFLKKKFELIALGVIIAVSSFIYSAMYYAIDGLKSPTEAFFKENKQENFSIDYLDVLNKDEVIFINNKYKVMPKSMVLSNLKIQDKNIYYDVLEKRISKFNEKFPDYKLNVREAKDVNFKIDGKSNKIRFLKKTDDMNIPLVEEGRYPKENNEIAITKIYAEKNKIDLNDTLKFNDKNYKVVGHVLFPDYNMPILGKEFIIDNGKISIGLTTDKEFENLNGKYISYFSGISKHNFDEKNFNNNVVGKYKDYKDLDFISNIVMTKNQMRSGVIYDEIKGGKAMSLGLSLIIALIAIMITAIIIYKVLKKERGQIGLLKALGYSRKEMLMPYLFIITIMALPMLVLGYFLGIYAAEPLKNLYLEFYLLPSLPIKQKPIVFLTAVFVPLVFFVGLSMFVIMKMISKKAINLLNTGEKSGVTKANKLVSKIFKNSKAQTKFKYSFIFNNTGKFAVFFFGVLFTSFLIIMSLMFSGFFDKMTTDYYKSVNYNYEAYVDLQKTLPKIDKGMEKFITFPEGLYEDEKISALGIENDSNLHKLFNNKKEDITEKLKDGVIVNESFKSVYGVKKGDKIDIKLGDKKVKKEVVDVSSNYGDKIVYFDREELSNLLTDKKDFFNGVYSENALDKDEYSLIINKNDILEQGKNMQAFTKIAIYSMLISAVFIAVIILYILTSLTVEDNYYNISLLKVMGYSKKEVNKMILSSYFVYSILCYLISIPMTVFSMRLAMKFLAKQFNMVIPIHFTVLQGFIGAAVVALVFYISTIAAKRKIYSISIQEVLKAYRE</sequence>
<comment type="subcellular location">
    <subcellularLocation>
        <location evidence="1">Cell membrane</location>
        <topology evidence="1">Multi-pass membrane protein</topology>
    </subcellularLocation>
</comment>